<dbReference type="Gene3D" id="3.30.450.90">
    <property type="match status" value="1"/>
</dbReference>
<organism evidence="2 3">
    <name type="scientific">Capsulimonas corticalis</name>
    <dbReference type="NCBI Taxonomy" id="2219043"/>
    <lineage>
        <taxon>Bacteria</taxon>
        <taxon>Bacillati</taxon>
        <taxon>Armatimonadota</taxon>
        <taxon>Armatimonadia</taxon>
        <taxon>Capsulimonadales</taxon>
        <taxon>Capsulimonadaceae</taxon>
        <taxon>Capsulimonas</taxon>
    </lineage>
</organism>
<comment type="similarity">
    <text evidence="1">Belongs to the GSP E family.</text>
</comment>
<dbReference type="Pfam" id="PF00437">
    <property type="entry name" value="T2SSE"/>
    <property type="match status" value="1"/>
</dbReference>
<dbReference type="InterPro" id="IPR027417">
    <property type="entry name" value="P-loop_NTPase"/>
</dbReference>
<dbReference type="SMART" id="SM00382">
    <property type="entry name" value="AAA"/>
    <property type="match status" value="1"/>
</dbReference>
<gene>
    <name evidence="2" type="primary">pilT-3</name>
    <name evidence="2" type="ORF">CCAX7_008910</name>
</gene>
<dbReference type="InterPro" id="IPR003593">
    <property type="entry name" value="AAA+_ATPase"/>
</dbReference>
<dbReference type="CDD" id="cd01131">
    <property type="entry name" value="PilT"/>
    <property type="match status" value="1"/>
</dbReference>
<dbReference type="PANTHER" id="PTHR30486">
    <property type="entry name" value="TWITCHING MOTILITY PROTEIN PILT"/>
    <property type="match status" value="1"/>
</dbReference>
<accession>A0A402CU38</accession>
<dbReference type="SUPFAM" id="SSF52540">
    <property type="entry name" value="P-loop containing nucleoside triphosphate hydrolases"/>
    <property type="match status" value="1"/>
</dbReference>
<dbReference type="Proteomes" id="UP000287394">
    <property type="component" value="Chromosome"/>
</dbReference>
<dbReference type="EMBL" id="AP025739">
    <property type="protein sequence ID" value="BDI28840.1"/>
    <property type="molecule type" value="Genomic_DNA"/>
</dbReference>
<dbReference type="AlphaFoldDB" id="A0A402CU38"/>
<protein>
    <submittedName>
        <fullName evidence="2">Twitching motility protein PilT</fullName>
    </submittedName>
</protein>
<dbReference type="GO" id="GO:0005524">
    <property type="term" value="F:ATP binding"/>
    <property type="evidence" value="ECO:0007669"/>
    <property type="project" value="InterPro"/>
</dbReference>
<keyword evidence="3" id="KW-1185">Reference proteome</keyword>
<dbReference type="NCBIfam" id="TIGR01420">
    <property type="entry name" value="pilT_fam"/>
    <property type="match status" value="1"/>
</dbReference>
<dbReference type="RefSeq" id="WP_119320897.1">
    <property type="nucleotide sequence ID" value="NZ_AP025739.1"/>
</dbReference>
<sequence>MDLEELLKTTVAHKASDLHLTVGAPPAFRLHGEMERLPYPDMTRDVLRAMLLSILTGEQQNKFEEKRDLDFSIEIPGVARFRANFFVGRRGESAVFRVIPAEIKSVEDLGLPPVVRELARQEKGLVLVTGPTGSGKSTTLAAMVDMINQERAAHILTVEDPIEFVHQHKKCLVNQREVKVHTETFASALRAALREDPDVILVGEMRDLETISLAVSAAETGHLVFGTLHTSSAAQTVDRIIDVFPPHQQAQIRTQLAESIQGVIAQTLLPKVGGGRIAALEIMTSTAAVKNLIREGKTFQLPSIIETNTNLGMQTLDQALQALLLSGQITPAAAISKGMPPALIATLRLPTLPSEPAYAPAPAPEPPRLILTDVAPAPRAPIQTLADDDLGDLKPIEGNRAFGR</sequence>
<dbReference type="InterPro" id="IPR050921">
    <property type="entry name" value="T4SS_GSP_E_ATPase"/>
</dbReference>
<reference evidence="2 3" key="1">
    <citation type="journal article" date="2019" name="Int. J. Syst. Evol. Microbiol.">
        <title>Capsulimonas corticalis gen. nov., sp. nov., an aerobic capsulated bacterium, of a novel bacterial order, Capsulimonadales ord. nov., of the class Armatimonadia of the phylum Armatimonadetes.</title>
        <authorList>
            <person name="Li J."/>
            <person name="Kudo C."/>
            <person name="Tonouchi A."/>
        </authorList>
    </citation>
    <scope>NUCLEOTIDE SEQUENCE [LARGE SCALE GENOMIC DNA]</scope>
    <source>
        <strain evidence="2 3">AX-7</strain>
    </source>
</reference>
<evidence type="ECO:0000313" key="2">
    <source>
        <dbReference type="EMBL" id="BDI28840.1"/>
    </source>
</evidence>
<dbReference type="KEGG" id="ccot:CCAX7_008910"/>
<dbReference type="PANTHER" id="PTHR30486:SF6">
    <property type="entry name" value="TYPE IV PILUS RETRACTATION ATPASE PILT"/>
    <property type="match status" value="1"/>
</dbReference>
<name>A0A402CU38_9BACT</name>
<dbReference type="InterPro" id="IPR006321">
    <property type="entry name" value="PilT/PilU"/>
</dbReference>
<evidence type="ECO:0000313" key="3">
    <source>
        <dbReference type="Proteomes" id="UP000287394"/>
    </source>
</evidence>
<dbReference type="Gene3D" id="3.40.50.300">
    <property type="entry name" value="P-loop containing nucleotide triphosphate hydrolases"/>
    <property type="match status" value="1"/>
</dbReference>
<dbReference type="GO" id="GO:0016887">
    <property type="term" value="F:ATP hydrolysis activity"/>
    <property type="evidence" value="ECO:0007669"/>
    <property type="project" value="InterPro"/>
</dbReference>
<dbReference type="InterPro" id="IPR001482">
    <property type="entry name" value="T2SS/T4SS_dom"/>
</dbReference>
<evidence type="ECO:0000256" key="1">
    <source>
        <dbReference type="ARBA" id="ARBA00006611"/>
    </source>
</evidence>
<proteinExistence type="inferred from homology"/>
<dbReference type="PROSITE" id="PS00662">
    <property type="entry name" value="T2SP_E"/>
    <property type="match status" value="1"/>
</dbReference>
<dbReference type="OrthoDB" id="9808272at2"/>